<dbReference type="Gene3D" id="1.10.287.470">
    <property type="entry name" value="Helix hairpin bin"/>
    <property type="match status" value="1"/>
</dbReference>
<feature type="domain" description="Multidrug resistance protein MdtA-like barrel-sandwich hybrid" evidence="4">
    <location>
        <begin position="60"/>
        <end position="247"/>
    </location>
</feature>
<accession>A0A259U1R2</accession>
<reference evidence="6 7" key="1">
    <citation type="submission" date="2016-11" db="EMBL/GenBank/DDBJ databases">
        <title>Study of marine rhodopsin-containing bacteria.</title>
        <authorList>
            <person name="Yoshizawa S."/>
            <person name="Kumagai Y."/>
            <person name="Kogure K."/>
        </authorList>
    </citation>
    <scope>NUCLEOTIDE SEQUENCE [LARGE SCALE GENOMIC DNA]</scope>
    <source>
        <strain evidence="6 7">SG-29</strain>
    </source>
</reference>
<dbReference type="OrthoDB" id="9809068at2"/>
<dbReference type="PANTHER" id="PTHR32347:SF23">
    <property type="entry name" value="BLL5650 PROTEIN"/>
    <property type="match status" value="1"/>
</dbReference>
<dbReference type="RefSeq" id="WP_094549737.1">
    <property type="nucleotide sequence ID" value="NZ_MQWB01000001.1"/>
</dbReference>
<dbReference type="Gene3D" id="2.40.420.20">
    <property type="match status" value="1"/>
</dbReference>
<keyword evidence="2 3" id="KW-0175">Coiled coil</keyword>
<dbReference type="EMBL" id="MQWB01000001">
    <property type="protein sequence ID" value="OZC03880.1"/>
    <property type="molecule type" value="Genomic_DNA"/>
</dbReference>
<sequence length="478" mass="49816">MSPTKKLLIALGVAVVLLVVVAVVVGGGGEDGVEVETAEARVRPITQAVTASGVVAAESEVSISPDVSGEVIFVGVKEGDAVERGQLLLRIRPDTYASQRQQALAGVRASQTDVEAARADAAQVAAERGQLQADIAQATAERDRAQRTMDRQQSLLDQGLGSEVELENARGAFEQARAAEQAAKARLATLDTRIASAQARIRGAEARVSSAQASAQQAGQQLAQTAIYAPMSGTVTYLNVEAGERVVGTATMAGTELLRIAQLNDMTIEIEVSETDVANLALGDSARVEVDAFPDDPLVGVVSEIATSARTAPNASGQASTNFPVTIAILASGETPEGVTLAASGEERTPRAPSVRVRPGMNGTVDVFTRTVPNAVVVPIQAVTVRDLNAIRRDSLETANAKGDETADPDAVPEEEDLRRVVFVVVDGKAEMRLVETGIADDTHIEITSGLAGGETVVTGPFKLLRTTLDSGDAVKEE</sequence>
<comment type="subcellular location">
    <subcellularLocation>
        <location evidence="1">Cell envelope</location>
    </subcellularLocation>
</comment>
<proteinExistence type="predicted"/>
<name>A0A259U1R2_9BACT</name>
<evidence type="ECO:0000256" key="1">
    <source>
        <dbReference type="ARBA" id="ARBA00004196"/>
    </source>
</evidence>
<dbReference type="SUPFAM" id="SSF111369">
    <property type="entry name" value="HlyD-like secretion proteins"/>
    <property type="match status" value="2"/>
</dbReference>
<evidence type="ECO:0000313" key="7">
    <source>
        <dbReference type="Proteomes" id="UP000216446"/>
    </source>
</evidence>
<dbReference type="PANTHER" id="PTHR32347">
    <property type="entry name" value="EFFLUX SYSTEM COMPONENT YKNX-RELATED"/>
    <property type="match status" value="1"/>
</dbReference>
<organism evidence="6 7">
    <name type="scientific">Rubricoccus marinus</name>
    <dbReference type="NCBI Taxonomy" id="716817"/>
    <lineage>
        <taxon>Bacteria</taxon>
        <taxon>Pseudomonadati</taxon>
        <taxon>Rhodothermota</taxon>
        <taxon>Rhodothermia</taxon>
        <taxon>Rhodothermales</taxon>
        <taxon>Rubricoccaceae</taxon>
        <taxon>Rubricoccus</taxon>
    </lineage>
</organism>
<evidence type="ECO:0000259" key="5">
    <source>
        <dbReference type="Pfam" id="PF25975"/>
    </source>
</evidence>
<dbReference type="Pfam" id="PF25917">
    <property type="entry name" value="BSH_RND"/>
    <property type="match status" value="1"/>
</dbReference>
<feature type="domain" description="CzcB-like C-terminal circularly permuted SH3-like" evidence="5">
    <location>
        <begin position="419"/>
        <end position="459"/>
    </location>
</feature>
<feature type="coiled-coil region" evidence="3">
    <location>
        <begin position="114"/>
        <end position="214"/>
    </location>
</feature>
<keyword evidence="7" id="KW-1185">Reference proteome</keyword>
<dbReference type="InterPro" id="IPR058625">
    <property type="entry name" value="MdtA-like_BSH"/>
</dbReference>
<dbReference type="Gene3D" id="2.40.50.100">
    <property type="match status" value="2"/>
</dbReference>
<dbReference type="InterPro" id="IPR058649">
    <property type="entry name" value="CzcB_C"/>
</dbReference>
<evidence type="ECO:0000259" key="4">
    <source>
        <dbReference type="Pfam" id="PF25917"/>
    </source>
</evidence>
<dbReference type="AlphaFoldDB" id="A0A259U1R2"/>
<evidence type="ECO:0000313" key="6">
    <source>
        <dbReference type="EMBL" id="OZC03880.1"/>
    </source>
</evidence>
<dbReference type="Gene3D" id="2.40.30.170">
    <property type="match status" value="1"/>
</dbReference>
<dbReference type="Pfam" id="PF25975">
    <property type="entry name" value="CzcB_C"/>
    <property type="match status" value="1"/>
</dbReference>
<dbReference type="InParanoid" id="A0A259U1R2"/>
<comment type="caution">
    <text evidence="6">The sequence shown here is derived from an EMBL/GenBank/DDBJ whole genome shotgun (WGS) entry which is preliminary data.</text>
</comment>
<gene>
    <name evidence="6" type="ORF">BSZ36_13325</name>
</gene>
<dbReference type="InterPro" id="IPR050465">
    <property type="entry name" value="UPF0194_transport"/>
</dbReference>
<protein>
    <submittedName>
        <fullName evidence="6">Uncharacterized protein</fullName>
    </submittedName>
</protein>
<dbReference type="Proteomes" id="UP000216446">
    <property type="component" value="Unassembled WGS sequence"/>
</dbReference>
<dbReference type="GO" id="GO:0030313">
    <property type="term" value="C:cell envelope"/>
    <property type="evidence" value="ECO:0007669"/>
    <property type="project" value="UniProtKB-SubCell"/>
</dbReference>
<evidence type="ECO:0000256" key="2">
    <source>
        <dbReference type="ARBA" id="ARBA00023054"/>
    </source>
</evidence>
<evidence type="ECO:0000256" key="3">
    <source>
        <dbReference type="SAM" id="Coils"/>
    </source>
</evidence>